<comment type="similarity">
    <text evidence="1">Belongs to the zinc-containing alcohol dehydrogenase family.</text>
</comment>
<evidence type="ECO:0000256" key="1">
    <source>
        <dbReference type="ARBA" id="ARBA00008072"/>
    </source>
</evidence>
<dbReference type="Pfam" id="PF08240">
    <property type="entry name" value="ADH_N"/>
    <property type="match status" value="1"/>
</dbReference>
<name>A0ABR4HUP0_9EURO</name>
<gene>
    <name evidence="4" type="ORF">BJX63DRAFT_382712</name>
</gene>
<dbReference type="Proteomes" id="UP001610334">
    <property type="component" value="Unassembled WGS sequence"/>
</dbReference>
<reference evidence="4 5" key="1">
    <citation type="submission" date="2024-07" db="EMBL/GenBank/DDBJ databases">
        <title>Section-level genome sequencing and comparative genomics of Aspergillus sections Usti and Cavernicolus.</title>
        <authorList>
            <consortium name="Lawrence Berkeley National Laboratory"/>
            <person name="Nybo J.L."/>
            <person name="Vesth T.C."/>
            <person name="Theobald S."/>
            <person name="Frisvad J.C."/>
            <person name="Larsen T.O."/>
            <person name="Kjaerboelling I."/>
            <person name="Rothschild-Mancinelli K."/>
            <person name="Lyhne E.K."/>
            <person name="Kogle M.E."/>
            <person name="Barry K."/>
            <person name="Clum A."/>
            <person name="Na H."/>
            <person name="Ledsgaard L."/>
            <person name="Lin J."/>
            <person name="Lipzen A."/>
            <person name="Kuo A."/>
            <person name="Riley R."/>
            <person name="Mondo S."/>
            <person name="Labutti K."/>
            <person name="Haridas S."/>
            <person name="Pangalinan J."/>
            <person name="Salamov A.A."/>
            <person name="Simmons B.A."/>
            <person name="Magnuson J.K."/>
            <person name="Chen J."/>
            <person name="Drula E."/>
            <person name="Henrissat B."/>
            <person name="Wiebenga A."/>
            <person name="Lubbers R.J."/>
            <person name="Gomes A.C."/>
            <person name="Makela M.R."/>
            <person name="Stajich J."/>
            <person name="Grigoriev I.V."/>
            <person name="Mortensen U.H."/>
            <person name="De Vries R.P."/>
            <person name="Baker S.E."/>
            <person name="Andersen M.R."/>
        </authorList>
    </citation>
    <scope>NUCLEOTIDE SEQUENCE [LARGE SCALE GENOMIC DNA]</scope>
    <source>
        <strain evidence="4 5">CBS 588.65</strain>
    </source>
</reference>
<dbReference type="Pfam" id="PF00107">
    <property type="entry name" value="ADH_zinc_N"/>
    <property type="match status" value="1"/>
</dbReference>
<dbReference type="CDD" id="cd08249">
    <property type="entry name" value="enoyl_reductase_like"/>
    <property type="match status" value="1"/>
</dbReference>
<dbReference type="InterPro" id="IPR020843">
    <property type="entry name" value="ER"/>
</dbReference>
<dbReference type="InterPro" id="IPR047122">
    <property type="entry name" value="Trans-enoyl_RdTase-like"/>
</dbReference>
<evidence type="ECO:0000313" key="4">
    <source>
        <dbReference type="EMBL" id="KAL2819216.1"/>
    </source>
</evidence>
<dbReference type="SMART" id="SM00829">
    <property type="entry name" value="PKS_ER"/>
    <property type="match status" value="1"/>
</dbReference>
<dbReference type="PANTHER" id="PTHR45348:SF2">
    <property type="entry name" value="ZINC-TYPE ALCOHOL DEHYDROGENASE-LIKE PROTEIN C2E1P3.01"/>
    <property type="match status" value="1"/>
</dbReference>
<dbReference type="SUPFAM" id="SSF51735">
    <property type="entry name" value="NAD(P)-binding Rossmann-fold domains"/>
    <property type="match status" value="1"/>
</dbReference>
<dbReference type="SUPFAM" id="SSF50129">
    <property type="entry name" value="GroES-like"/>
    <property type="match status" value="1"/>
</dbReference>
<accession>A0ABR4HUP0</accession>
<keyword evidence="5" id="KW-1185">Reference proteome</keyword>
<dbReference type="InterPro" id="IPR013154">
    <property type="entry name" value="ADH-like_N"/>
</dbReference>
<evidence type="ECO:0000259" key="3">
    <source>
        <dbReference type="SMART" id="SM00829"/>
    </source>
</evidence>
<comment type="caution">
    <text evidence="4">The sequence shown here is derived from an EMBL/GenBank/DDBJ whole genome shotgun (WGS) entry which is preliminary data.</text>
</comment>
<sequence length="345" mass="36032">MTSHLAAVLPQKGGPFVVETQPTLEPGPGEMLIEVHTIAVNPVDHAQRDLGFPPVLFYPTVIGADISGTVIKAGPGVPLSAPKPGTRVTALASNFYRGGFPQYGAFQKRVLVGHEGVVPLPDSISFEEGAVFPLAVLTALSAFTTIGIELDARFAADDKKAILIWGGSSSVGTIAVQFANHLGLTVYTTASAKHHEYLKSLGAHRAFDYKDPDVVSQIVAAAKEDGVTLTDAHAIAPDSLQSVLNVLGETKGDSPAKVGHAPPLLPGAPTLEGVDVIFILPPIEESARNAHIEKAFQGWLKLGLKEGSVVPSPPVQVVEGGLEGLNEALDILKQGVSATKIAVRV</sequence>
<evidence type="ECO:0000256" key="2">
    <source>
        <dbReference type="ARBA" id="ARBA00023002"/>
    </source>
</evidence>
<protein>
    <submittedName>
        <fullName evidence="4">Chaperonin 10-like protein</fullName>
    </submittedName>
</protein>
<dbReference type="InterPro" id="IPR011032">
    <property type="entry name" value="GroES-like_sf"/>
</dbReference>
<dbReference type="Gene3D" id="3.90.180.10">
    <property type="entry name" value="Medium-chain alcohol dehydrogenases, catalytic domain"/>
    <property type="match status" value="1"/>
</dbReference>
<feature type="domain" description="Enoyl reductase (ER)" evidence="3">
    <location>
        <begin position="14"/>
        <end position="343"/>
    </location>
</feature>
<dbReference type="PANTHER" id="PTHR45348">
    <property type="entry name" value="HYPOTHETICAL OXIDOREDUCTASE (EUROFUNG)"/>
    <property type="match status" value="1"/>
</dbReference>
<dbReference type="EMBL" id="JBFXLT010000011">
    <property type="protein sequence ID" value="KAL2819216.1"/>
    <property type="molecule type" value="Genomic_DNA"/>
</dbReference>
<keyword evidence="2" id="KW-0560">Oxidoreductase</keyword>
<dbReference type="InterPro" id="IPR013149">
    <property type="entry name" value="ADH-like_C"/>
</dbReference>
<organism evidence="4 5">
    <name type="scientific">Aspergillus granulosus</name>
    <dbReference type="NCBI Taxonomy" id="176169"/>
    <lineage>
        <taxon>Eukaryota</taxon>
        <taxon>Fungi</taxon>
        <taxon>Dikarya</taxon>
        <taxon>Ascomycota</taxon>
        <taxon>Pezizomycotina</taxon>
        <taxon>Eurotiomycetes</taxon>
        <taxon>Eurotiomycetidae</taxon>
        <taxon>Eurotiales</taxon>
        <taxon>Aspergillaceae</taxon>
        <taxon>Aspergillus</taxon>
        <taxon>Aspergillus subgen. Nidulantes</taxon>
    </lineage>
</organism>
<dbReference type="Gene3D" id="3.40.50.720">
    <property type="entry name" value="NAD(P)-binding Rossmann-like Domain"/>
    <property type="match status" value="1"/>
</dbReference>
<proteinExistence type="inferred from homology"/>
<evidence type="ECO:0000313" key="5">
    <source>
        <dbReference type="Proteomes" id="UP001610334"/>
    </source>
</evidence>
<dbReference type="InterPro" id="IPR036291">
    <property type="entry name" value="NAD(P)-bd_dom_sf"/>
</dbReference>